<protein>
    <submittedName>
        <fullName evidence="1">Uncharacterized protein</fullName>
    </submittedName>
</protein>
<organism evidence="1 2">
    <name type="scientific">Hygrophoropsis aurantiaca</name>
    <dbReference type="NCBI Taxonomy" id="72124"/>
    <lineage>
        <taxon>Eukaryota</taxon>
        <taxon>Fungi</taxon>
        <taxon>Dikarya</taxon>
        <taxon>Basidiomycota</taxon>
        <taxon>Agaricomycotina</taxon>
        <taxon>Agaricomycetes</taxon>
        <taxon>Agaricomycetidae</taxon>
        <taxon>Boletales</taxon>
        <taxon>Coniophorineae</taxon>
        <taxon>Hygrophoropsidaceae</taxon>
        <taxon>Hygrophoropsis</taxon>
    </lineage>
</organism>
<keyword evidence="2" id="KW-1185">Reference proteome</keyword>
<gene>
    <name evidence="1" type="ORF">BJ138DRAFT_1155432</name>
</gene>
<comment type="caution">
    <text evidence="1">The sequence shown here is derived from an EMBL/GenBank/DDBJ whole genome shotgun (WGS) entry which is preliminary data.</text>
</comment>
<sequence>MINSIPNELLILILKLAITTSSSWRSYELSNSVISVCHHWEEIASHIPEYWTHLLIVLDAPTTRLSALSSHLEFSRGLPIEIEVTTGSQTTDRELEKSRARVVMTNLTPHMHRCKKIEFNLNHCSALPSLLRDFHGPAPLLTELALTGKSDDVVTSCPDEICWDFESPMLTKLAIKGANVDAVCNQGLLWLTKLKNLRTVEFSNYTASPKCPKQLSMGQVLLAIGSIPQRALRVIHVRFLELDCSDEADIVEVNLSPSIAIVEKLQPEFLFAFLHSMTGMLSQIEIINCPIYDLQPFAEALFLRKIPVGERFDLLERWHGRHLSVDDCPSFDDKALDSLTHFNCVSVLQHELCSLTLHGCPSVSFEGLKQFVKKTCLADIHITGGPVLENTEVEWLTKNLESFFWK</sequence>
<dbReference type="Proteomes" id="UP000790377">
    <property type="component" value="Unassembled WGS sequence"/>
</dbReference>
<accession>A0ACB8A9J2</accession>
<name>A0ACB8A9J2_9AGAM</name>
<evidence type="ECO:0000313" key="1">
    <source>
        <dbReference type="EMBL" id="KAH7909377.1"/>
    </source>
</evidence>
<dbReference type="EMBL" id="MU267763">
    <property type="protein sequence ID" value="KAH7909377.1"/>
    <property type="molecule type" value="Genomic_DNA"/>
</dbReference>
<reference evidence="1" key="1">
    <citation type="journal article" date="2021" name="New Phytol.">
        <title>Evolutionary innovations through gain and loss of genes in the ectomycorrhizal Boletales.</title>
        <authorList>
            <person name="Wu G."/>
            <person name="Miyauchi S."/>
            <person name="Morin E."/>
            <person name="Kuo A."/>
            <person name="Drula E."/>
            <person name="Varga T."/>
            <person name="Kohler A."/>
            <person name="Feng B."/>
            <person name="Cao Y."/>
            <person name="Lipzen A."/>
            <person name="Daum C."/>
            <person name="Hundley H."/>
            <person name="Pangilinan J."/>
            <person name="Johnson J."/>
            <person name="Barry K."/>
            <person name="LaButti K."/>
            <person name="Ng V."/>
            <person name="Ahrendt S."/>
            <person name="Min B."/>
            <person name="Choi I.G."/>
            <person name="Park H."/>
            <person name="Plett J.M."/>
            <person name="Magnuson J."/>
            <person name="Spatafora J.W."/>
            <person name="Nagy L.G."/>
            <person name="Henrissat B."/>
            <person name="Grigoriev I.V."/>
            <person name="Yang Z.L."/>
            <person name="Xu J."/>
            <person name="Martin F.M."/>
        </authorList>
    </citation>
    <scope>NUCLEOTIDE SEQUENCE</scope>
    <source>
        <strain evidence="1">ATCC 28755</strain>
    </source>
</reference>
<proteinExistence type="predicted"/>
<evidence type="ECO:0000313" key="2">
    <source>
        <dbReference type="Proteomes" id="UP000790377"/>
    </source>
</evidence>